<evidence type="ECO:0000256" key="3">
    <source>
        <dbReference type="ARBA" id="ARBA00012572"/>
    </source>
</evidence>
<evidence type="ECO:0000259" key="8">
    <source>
        <dbReference type="Pfam" id="PF00697"/>
    </source>
</evidence>
<sequence length="194" mass="21253">VAVENGASAIGFIFYEKSPRAISIENAKSISKQLSYSVVLVGVFVNQNKDFIDKTISEVQLNMIQLHGDESSNFCNQFEVPVFKAVRIKNEASLSVMDQYNVAGFLLDTFSNKQYGGTGETFDWSLINEQIDTPIILSGGLNPDNILDAIDSVNPAAIDVNSGVELSPGKKDHQKINLLFENLKNTNTSGFHFG</sequence>
<dbReference type="NCBIfam" id="NF002298">
    <property type="entry name" value="PRK01222.1-4"/>
    <property type="match status" value="1"/>
</dbReference>
<reference evidence="9" key="1">
    <citation type="submission" date="2018-05" db="EMBL/GenBank/DDBJ databases">
        <authorList>
            <person name="Lanie J.A."/>
            <person name="Ng W.-L."/>
            <person name="Kazmierczak K.M."/>
            <person name="Andrzejewski T.M."/>
            <person name="Davidsen T.M."/>
            <person name="Wayne K.J."/>
            <person name="Tettelin H."/>
            <person name="Glass J.I."/>
            <person name="Rusch D."/>
            <person name="Podicherti R."/>
            <person name="Tsui H.-C.T."/>
            <person name="Winkler M.E."/>
        </authorList>
    </citation>
    <scope>NUCLEOTIDE SEQUENCE</scope>
</reference>
<keyword evidence="6" id="KW-0057">Aromatic amino acid biosynthesis</keyword>
<evidence type="ECO:0000313" key="9">
    <source>
        <dbReference type="EMBL" id="SUZ97496.1"/>
    </source>
</evidence>
<dbReference type="InterPro" id="IPR011060">
    <property type="entry name" value="RibuloseP-bd_barrel"/>
</dbReference>
<evidence type="ECO:0000256" key="6">
    <source>
        <dbReference type="ARBA" id="ARBA00023141"/>
    </source>
</evidence>
<name>A0A381S054_9ZZZZ</name>
<accession>A0A381S054</accession>
<dbReference type="CDD" id="cd00405">
    <property type="entry name" value="PRAI"/>
    <property type="match status" value="1"/>
</dbReference>
<dbReference type="Pfam" id="PF00697">
    <property type="entry name" value="PRAI"/>
    <property type="match status" value="1"/>
</dbReference>
<proteinExistence type="inferred from homology"/>
<evidence type="ECO:0000256" key="1">
    <source>
        <dbReference type="ARBA" id="ARBA00004664"/>
    </source>
</evidence>
<dbReference type="InterPro" id="IPR013785">
    <property type="entry name" value="Aldolase_TIM"/>
</dbReference>
<dbReference type="FunFam" id="3.20.20.70:FF:000075">
    <property type="entry name" value="Tryptophan biosynthesis protein TRP1"/>
    <property type="match status" value="1"/>
</dbReference>
<evidence type="ECO:0000256" key="7">
    <source>
        <dbReference type="ARBA" id="ARBA00023235"/>
    </source>
</evidence>
<gene>
    <name evidence="9" type="ORF">METZ01_LOCUS50350</name>
</gene>
<comment type="pathway">
    <text evidence="1">Amino-acid biosynthesis; L-tryptophan biosynthesis; L-tryptophan from chorismate: step 3/5.</text>
</comment>
<protein>
    <recommendedName>
        <fullName evidence="3">phosphoribosylanthranilate isomerase</fullName>
        <ecNumber evidence="3">5.3.1.24</ecNumber>
    </recommendedName>
</protein>
<comment type="similarity">
    <text evidence="2">Belongs to the TrpF family.</text>
</comment>
<evidence type="ECO:0000256" key="2">
    <source>
        <dbReference type="ARBA" id="ARBA00007571"/>
    </source>
</evidence>
<dbReference type="HAMAP" id="MF_00135">
    <property type="entry name" value="PRAI"/>
    <property type="match status" value="1"/>
</dbReference>
<keyword evidence="5" id="KW-0822">Tryptophan biosynthesis</keyword>
<dbReference type="AlphaFoldDB" id="A0A381S054"/>
<dbReference type="UniPathway" id="UPA00035">
    <property type="reaction ID" value="UER00042"/>
</dbReference>
<dbReference type="InterPro" id="IPR001240">
    <property type="entry name" value="PRAI_dom"/>
</dbReference>
<dbReference type="InterPro" id="IPR044643">
    <property type="entry name" value="TrpF_fam"/>
</dbReference>
<dbReference type="Gene3D" id="3.20.20.70">
    <property type="entry name" value="Aldolase class I"/>
    <property type="match status" value="1"/>
</dbReference>
<evidence type="ECO:0000256" key="4">
    <source>
        <dbReference type="ARBA" id="ARBA00022605"/>
    </source>
</evidence>
<dbReference type="GO" id="GO:0000162">
    <property type="term" value="P:L-tryptophan biosynthetic process"/>
    <property type="evidence" value="ECO:0007669"/>
    <property type="project" value="UniProtKB-UniPathway"/>
</dbReference>
<organism evidence="9">
    <name type="scientific">marine metagenome</name>
    <dbReference type="NCBI Taxonomy" id="408172"/>
    <lineage>
        <taxon>unclassified sequences</taxon>
        <taxon>metagenomes</taxon>
        <taxon>ecological metagenomes</taxon>
    </lineage>
</organism>
<keyword evidence="4" id="KW-0028">Amino-acid biosynthesis</keyword>
<dbReference type="SUPFAM" id="SSF51366">
    <property type="entry name" value="Ribulose-phoshate binding barrel"/>
    <property type="match status" value="1"/>
</dbReference>
<evidence type="ECO:0000256" key="5">
    <source>
        <dbReference type="ARBA" id="ARBA00022822"/>
    </source>
</evidence>
<feature type="non-terminal residue" evidence="9">
    <location>
        <position position="1"/>
    </location>
</feature>
<dbReference type="PANTHER" id="PTHR42894:SF1">
    <property type="entry name" value="N-(5'-PHOSPHORIBOSYL)ANTHRANILATE ISOMERASE"/>
    <property type="match status" value="1"/>
</dbReference>
<dbReference type="GO" id="GO:0004640">
    <property type="term" value="F:phosphoribosylanthranilate isomerase activity"/>
    <property type="evidence" value="ECO:0007669"/>
    <property type="project" value="UniProtKB-EC"/>
</dbReference>
<dbReference type="PANTHER" id="PTHR42894">
    <property type="entry name" value="N-(5'-PHOSPHORIBOSYL)ANTHRANILATE ISOMERASE"/>
    <property type="match status" value="1"/>
</dbReference>
<dbReference type="EC" id="5.3.1.24" evidence="3"/>
<dbReference type="EMBL" id="UINC01002515">
    <property type="protein sequence ID" value="SUZ97496.1"/>
    <property type="molecule type" value="Genomic_DNA"/>
</dbReference>
<keyword evidence="7" id="KW-0413">Isomerase</keyword>
<feature type="domain" description="N-(5'phosphoribosyl) anthranilate isomerase (PRAI)" evidence="8">
    <location>
        <begin position="2"/>
        <end position="182"/>
    </location>
</feature>